<evidence type="ECO:0000256" key="1">
    <source>
        <dbReference type="SAM" id="Phobius"/>
    </source>
</evidence>
<keyword evidence="3" id="KW-1185">Reference proteome</keyword>
<dbReference type="Proteomes" id="UP001139031">
    <property type="component" value="Unassembled WGS sequence"/>
</dbReference>
<gene>
    <name evidence="2" type="ORF">K7C98_12770</name>
</gene>
<evidence type="ECO:0008006" key="4">
    <source>
        <dbReference type="Google" id="ProtNLM"/>
    </source>
</evidence>
<evidence type="ECO:0000313" key="2">
    <source>
        <dbReference type="EMBL" id="MBZ5710130.1"/>
    </source>
</evidence>
<sequence length="222" mass="23585">MLLGHFAAGLLAKPLAPRVPLPVLVIAPQVLDVVWPLLVATGIERAHVVPGLLAASPLDLEHMPYSHSLVAALGWSLLFAAGYGALTRDRRGTWVVGLLVLSHWALDVVAHRPDMPLGLEGPRVGLGLWRSVAGTLLVEGLLFAAGVLAYTRATRPRDRAGAIHWRLFVALLAALFVASVVGPPPPSIEFVLGLAAAALLLLPVWAALIERHRETVAPPPPR</sequence>
<dbReference type="EMBL" id="JAIRAU010000012">
    <property type="protein sequence ID" value="MBZ5710130.1"/>
    <property type="molecule type" value="Genomic_DNA"/>
</dbReference>
<feature type="transmembrane region" description="Helical" evidence="1">
    <location>
        <begin position="188"/>
        <end position="208"/>
    </location>
</feature>
<keyword evidence="1" id="KW-1133">Transmembrane helix</keyword>
<feature type="transmembrane region" description="Helical" evidence="1">
    <location>
        <begin position="65"/>
        <end position="86"/>
    </location>
</feature>
<evidence type="ECO:0000313" key="3">
    <source>
        <dbReference type="Proteomes" id="UP001139031"/>
    </source>
</evidence>
<comment type="caution">
    <text evidence="2">The sequence shown here is derived from an EMBL/GenBank/DDBJ whole genome shotgun (WGS) entry which is preliminary data.</text>
</comment>
<dbReference type="RefSeq" id="WP_224191902.1">
    <property type="nucleotide sequence ID" value="NZ_JAIRAU010000012.1"/>
</dbReference>
<name>A0ABS7TPH5_9BACT</name>
<proteinExistence type="predicted"/>
<feature type="transmembrane region" description="Helical" evidence="1">
    <location>
        <begin position="93"/>
        <end position="111"/>
    </location>
</feature>
<feature type="transmembrane region" description="Helical" evidence="1">
    <location>
        <begin position="163"/>
        <end position="182"/>
    </location>
</feature>
<protein>
    <recommendedName>
        <fullName evidence="4">Membrane-bound metal-dependent hydrolase</fullName>
    </recommendedName>
</protein>
<keyword evidence="1" id="KW-0812">Transmembrane</keyword>
<organism evidence="2 3">
    <name type="scientific">Nannocystis pusilla</name>
    <dbReference type="NCBI Taxonomy" id="889268"/>
    <lineage>
        <taxon>Bacteria</taxon>
        <taxon>Pseudomonadati</taxon>
        <taxon>Myxococcota</taxon>
        <taxon>Polyangia</taxon>
        <taxon>Nannocystales</taxon>
        <taxon>Nannocystaceae</taxon>
        <taxon>Nannocystis</taxon>
    </lineage>
</organism>
<reference evidence="2" key="1">
    <citation type="submission" date="2021-08" db="EMBL/GenBank/DDBJ databases">
        <authorList>
            <person name="Stevens D.C."/>
        </authorList>
    </citation>
    <scope>NUCLEOTIDE SEQUENCE</scope>
    <source>
        <strain evidence="2">DSM 53165</strain>
    </source>
</reference>
<feature type="transmembrane region" description="Helical" evidence="1">
    <location>
        <begin position="131"/>
        <end position="151"/>
    </location>
</feature>
<accession>A0ABS7TPH5</accession>
<keyword evidence="1" id="KW-0472">Membrane</keyword>